<dbReference type="EMBL" id="LNQE01001166">
    <property type="protein sequence ID" value="KUG20617.1"/>
    <property type="molecule type" value="Genomic_DNA"/>
</dbReference>
<protein>
    <recommendedName>
        <fullName evidence="2">SRPBCC domain-containing protein</fullName>
    </recommendedName>
</protein>
<dbReference type="CDD" id="cd07822">
    <property type="entry name" value="SRPBCC_4"/>
    <property type="match status" value="1"/>
</dbReference>
<dbReference type="SUPFAM" id="SSF55961">
    <property type="entry name" value="Bet v1-like"/>
    <property type="match status" value="1"/>
</dbReference>
<name>A0A0W8FIF1_9ZZZZ</name>
<dbReference type="PANTHER" id="PTHR36166">
    <property type="entry name" value="CHROMOSOME 9, WHOLE GENOME SHOTGUN SEQUENCE"/>
    <property type="match status" value="1"/>
</dbReference>
<evidence type="ECO:0008006" key="2">
    <source>
        <dbReference type="Google" id="ProtNLM"/>
    </source>
</evidence>
<sequence length="152" mass="17529">MKEIRSEIEIPAPPEEVWEILTDFPSYPAWNPFIRSIRGELRVGSRLEVFIQPPGRRGMMIRPTVLEVEANRALRWTGRLLMPGIFDGEHRFALVPQGSGRIRFIQSEIFTGLLVPFTPGLLRNTEEGFLEMNRALRARAEGFSNTYDYPIR</sequence>
<gene>
    <name evidence="1" type="ORF">ASZ90_009650</name>
</gene>
<comment type="caution">
    <text evidence="1">The sequence shown here is derived from an EMBL/GenBank/DDBJ whole genome shotgun (WGS) entry which is preliminary data.</text>
</comment>
<accession>A0A0W8FIF1</accession>
<reference evidence="1" key="1">
    <citation type="journal article" date="2015" name="Proc. Natl. Acad. Sci. U.S.A.">
        <title>Networks of energetic and metabolic interactions define dynamics in microbial communities.</title>
        <authorList>
            <person name="Embree M."/>
            <person name="Liu J.K."/>
            <person name="Al-Bassam M.M."/>
            <person name="Zengler K."/>
        </authorList>
    </citation>
    <scope>NUCLEOTIDE SEQUENCE</scope>
</reference>
<dbReference type="PANTHER" id="PTHR36166:SF1">
    <property type="entry name" value="SRPBCC DOMAIN-CONTAINING PROTEIN"/>
    <property type="match status" value="1"/>
</dbReference>
<proteinExistence type="predicted"/>
<evidence type="ECO:0000313" key="1">
    <source>
        <dbReference type="EMBL" id="KUG20617.1"/>
    </source>
</evidence>
<dbReference type="Pfam" id="PF10604">
    <property type="entry name" value="Polyketide_cyc2"/>
    <property type="match status" value="1"/>
</dbReference>
<dbReference type="AlphaFoldDB" id="A0A0W8FIF1"/>
<organism evidence="1">
    <name type="scientific">hydrocarbon metagenome</name>
    <dbReference type="NCBI Taxonomy" id="938273"/>
    <lineage>
        <taxon>unclassified sequences</taxon>
        <taxon>metagenomes</taxon>
        <taxon>ecological metagenomes</taxon>
    </lineage>
</organism>
<dbReference type="Gene3D" id="3.30.530.20">
    <property type="match status" value="1"/>
</dbReference>
<dbReference type="InterPro" id="IPR023393">
    <property type="entry name" value="START-like_dom_sf"/>
</dbReference>
<dbReference type="InterPro" id="IPR019587">
    <property type="entry name" value="Polyketide_cyclase/dehydratase"/>
</dbReference>